<reference evidence="2 3" key="1">
    <citation type="submission" date="2020-05" db="EMBL/GenBank/DDBJ databases">
        <title>Genome Sequencing of Type Strains.</title>
        <authorList>
            <person name="Lemaire J.F."/>
            <person name="Inderbitzin P."/>
            <person name="Gregorio O.A."/>
            <person name="Collins S.B."/>
            <person name="Wespe N."/>
            <person name="Knight-Connoni V."/>
        </authorList>
    </citation>
    <scope>NUCLEOTIDE SEQUENCE [LARGE SCALE GENOMIC DNA]</scope>
    <source>
        <strain evidence="2 3">ATCC 25174</strain>
    </source>
</reference>
<dbReference type="InterPro" id="IPR000595">
    <property type="entry name" value="cNMP-bd_dom"/>
</dbReference>
<keyword evidence="3" id="KW-1185">Reference proteome</keyword>
<dbReference type="Proteomes" id="UP000565724">
    <property type="component" value="Unassembled WGS sequence"/>
</dbReference>
<dbReference type="RefSeq" id="WP_175347228.1">
    <property type="nucleotide sequence ID" value="NZ_JABMCI010000060.1"/>
</dbReference>
<evidence type="ECO:0000313" key="3">
    <source>
        <dbReference type="Proteomes" id="UP000565724"/>
    </source>
</evidence>
<dbReference type="Gene3D" id="2.60.120.10">
    <property type="entry name" value="Jelly Rolls"/>
    <property type="match status" value="1"/>
</dbReference>
<dbReference type="PROSITE" id="PS50042">
    <property type="entry name" value="CNMP_BINDING_3"/>
    <property type="match status" value="1"/>
</dbReference>
<name>A0A7Y6A072_9CELL</name>
<feature type="domain" description="Cyclic nucleotide-binding" evidence="1">
    <location>
        <begin position="250"/>
        <end position="321"/>
    </location>
</feature>
<comment type="caution">
    <text evidence="2">The sequence shown here is derived from an EMBL/GenBank/DDBJ whole genome shotgun (WGS) entry which is preliminary data.</text>
</comment>
<sequence length="344" mass="36976">MTNDRVEGSVTTVSWIPSESLDGPYRGAFAVGLGHYDNPPADEVSTLERLRVDGRNDAFRFAHRLSGWIEVDDGRVVAAGFGEDSDGVMGGSTVRFGLGSVRFTNVALPLLREGPTWADGTASFQQTFGGRTSSPLPRTVAGAPYIRIIAPWVWTTLRLEIQADGVCRGQLVGASPFPRHWVFDREGQLASKSGLTDWDDWMHHSQPDRTPWGSVDSPAVVTEVESALERQLSSLIMRGAATPHVRRLVEGETLTEQGVHDTDVYLVLDGCLRVEVDGESLGEVGPGAVVGERAALEAGVRTATLTATTAVRVAAVDHSSLDLGKLAELTSGHRREDPARAPDS</sequence>
<dbReference type="CDD" id="cd00038">
    <property type="entry name" value="CAP_ED"/>
    <property type="match status" value="1"/>
</dbReference>
<gene>
    <name evidence="2" type="ORF">HP550_08545</name>
</gene>
<dbReference type="Pfam" id="PF00027">
    <property type="entry name" value="cNMP_binding"/>
    <property type="match status" value="1"/>
</dbReference>
<dbReference type="EMBL" id="JABMCI010000060">
    <property type="protein sequence ID" value="NUU17296.1"/>
    <property type="molecule type" value="Genomic_DNA"/>
</dbReference>
<protein>
    <submittedName>
        <fullName evidence="2">Cyclic nucleotide-binding domain-containing protein</fullName>
    </submittedName>
</protein>
<dbReference type="AlphaFoldDB" id="A0A7Y6A072"/>
<dbReference type="InterPro" id="IPR018490">
    <property type="entry name" value="cNMP-bd_dom_sf"/>
</dbReference>
<proteinExistence type="predicted"/>
<evidence type="ECO:0000313" key="2">
    <source>
        <dbReference type="EMBL" id="NUU17296.1"/>
    </source>
</evidence>
<organism evidence="2 3">
    <name type="scientific">Cellulomonas humilata</name>
    <dbReference type="NCBI Taxonomy" id="144055"/>
    <lineage>
        <taxon>Bacteria</taxon>
        <taxon>Bacillati</taxon>
        <taxon>Actinomycetota</taxon>
        <taxon>Actinomycetes</taxon>
        <taxon>Micrococcales</taxon>
        <taxon>Cellulomonadaceae</taxon>
        <taxon>Cellulomonas</taxon>
    </lineage>
</organism>
<dbReference type="InterPro" id="IPR014710">
    <property type="entry name" value="RmlC-like_jellyroll"/>
</dbReference>
<dbReference type="SUPFAM" id="SSF51206">
    <property type="entry name" value="cAMP-binding domain-like"/>
    <property type="match status" value="1"/>
</dbReference>
<evidence type="ECO:0000259" key="1">
    <source>
        <dbReference type="PROSITE" id="PS50042"/>
    </source>
</evidence>
<accession>A0A7Y6A072</accession>